<gene>
    <name evidence="2" type="ORF">FXV83_21360</name>
</gene>
<dbReference type="Proteomes" id="UP000324797">
    <property type="component" value="Unassembled WGS sequence"/>
</dbReference>
<organism evidence="2 3">
    <name type="scientific">Bradyrhizobium hipponense</name>
    <dbReference type="NCBI Taxonomy" id="2605638"/>
    <lineage>
        <taxon>Bacteria</taxon>
        <taxon>Pseudomonadati</taxon>
        <taxon>Pseudomonadota</taxon>
        <taxon>Alphaproteobacteria</taxon>
        <taxon>Hyphomicrobiales</taxon>
        <taxon>Nitrobacteraceae</taxon>
        <taxon>Bradyrhizobium</taxon>
    </lineage>
</organism>
<keyword evidence="3" id="KW-1185">Reference proteome</keyword>
<reference evidence="2 3" key="1">
    <citation type="submission" date="2019-08" db="EMBL/GenBank/DDBJ databases">
        <title>Bradyrhizobium hipponensis sp. nov., a rhizobium isolated from a Lupinus angustifolius root nodule in Tunisia.</title>
        <authorList>
            <person name="Off K."/>
            <person name="Rejili M."/>
            <person name="Mars M."/>
            <person name="Brachmann A."/>
            <person name="Marin M."/>
        </authorList>
    </citation>
    <scope>NUCLEOTIDE SEQUENCE [LARGE SCALE GENOMIC DNA]</scope>
    <source>
        <strain evidence="3">aSej3</strain>
    </source>
</reference>
<proteinExistence type="predicted"/>
<protein>
    <recommendedName>
        <fullName evidence="1">Fido domain-containing protein</fullName>
    </recommendedName>
</protein>
<comment type="caution">
    <text evidence="2">The sequence shown here is derived from an EMBL/GenBank/DDBJ whole genome shotgun (WGS) entry which is preliminary data.</text>
</comment>
<name>A0A5S4YKW0_9BRAD</name>
<evidence type="ECO:0000313" key="2">
    <source>
        <dbReference type="EMBL" id="TYO64552.1"/>
    </source>
</evidence>
<dbReference type="PROSITE" id="PS51459">
    <property type="entry name" value="FIDO"/>
    <property type="match status" value="1"/>
</dbReference>
<evidence type="ECO:0000313" key="3">
    <source>
        <dbReference type="Proteomes" id="UP000324797"/>
    </source>
</evidence>
<dbReference type="InterPro" id="IPR036597">
    <property type="entry name" value="Fido-like_dom_sf"/>
</dbReference>
<accession>A0A5S4YKW0</accession>
<evidence type="ECO:0000259" key="1">
    <source>
        <dbReference type="PROSITE" id="PS51459"/>
    </source>
</evidence>
<dbReference type="EMBL" id="VSTH01000070">
    <property type="protein sequence ID" value="TYO64552.1"/>
    <property type="molecule type" value="Genomic_DNA"/>
</dbReference>
<dbReference type="Gene3D" id="1.10.3290.10">
    <property type="entry name" value="Fido-like domain"/>
    <property type="match status" value="1"/>
</dbReference>
<feature type="domain" description="Fido" evidence="1">
    <location>
        <begin position="21"/>
        <end position="153"/>
    </location>
</feature>
<dbReference type="Pfam" id="PF02661">
    <property type="entry name" value="Fic"/>
    <property type="match status" value="1"/>
</dbReference>
<dbReference type="AlphaFoldDB" id="A0A5S4YKW0"/>
<sequence length="252" mass="28698">MGRNNYHTSVGDCGLLSATSKAIARLQRASQTFSERQAGCVTSPGIERSAFHPLEVPQLIEESFDQILATAAAISDPFEQAFFVMVQLPYLQPFDDVNKRVSRLAANIPLIKRNLAPLSFADVPRQIYTEAVLGVYELKKIDLLKDVFIWAYGRSAARYAAVRQSLGEPDPFRLRYREQFRELIAELVRARVGWSDVAARIAAWSEKEIVPDDREHFAEIVEAELIGLHEGNFARYRIRPSEFAWRQVWEAR</sequence>
<dbReference type="SUPFAM" id="SSF140931">
    <property type="entry name" value="Fic-like"/>
    <property type="match status" value="1"/>
</dbReference>
<dbReference type="InterPro" id="IPR003812">
    <property type="entry name" value="Fido"/>
</dbReference>